<dbReference type="Proteomes" id="UP001189429">
    <property type="component" value="Unassembled WGS sequence"/>
</dbReference>
<comment type="caution">
    <text evidence="1">The sequence shown here is derived from an EMBL/GenBank/DDBJ whole genome shotgun (WGS) entry which is preliminary data.</text>
</comment>
<sequence>MADTFEAGKWMASRRAAADTWPFFARSEGRGAQLRAPRCAVLPGIAEISGAGWDPLRVAEEGARCRVSPRSCGRAAASASPEAPLLCSWGPSAAAAVLGGERGGEVRWRGGGLPRSRLAAELHQVIGRRAATGGPGAARRCPWVGRTGVLSAGLFFAAIKEIVASCLLAPPRPLCCDPTVGFTSPSGLQSWLLVFVGLESALSRLTSRPLLLPLSLHFVLEFAAAAAISFKLIAKCLGGQDYATPRRLLTVRHPMLITVDLCPGRYICSGFLRNHLFGEG</sequence>
<accession>A0ABN9VS07</accession>
<protein>
    <submittedName>
        <fullName evidence="1">Uncharacterized protein</fullName>
    </submittedName>
</protein>
<name>A0ABN9VS07_9DINO</name>
<organism evidence="1 2">
    <name type="scientific">Prorocentrum cordatum</name>
    <dbReference type="NCBI Taxonomy" id="2364126"/>
    <lineage>
        <taxon>Eukaryota</taxon>
        <taxon>Sar</taxon>
        <taxon>Alveolata</taxon>
        <taxon>Dinophyceae</taxon>
        <taxon>Prorocentrales</taxon>
        <taxon>Prorocentraceae</taxon>
        <taxon>Prorocentrum</taxon>
    </lineage>
</organism>
<reference evidence="1" key="1">
    <citation type="submission" date="2023-10" db="EMBL/GenBank/DDBJ databases">
        <authorList>
            <person name="Chen Y."/>
            <person name="Shah S."/>
            <person name="Dougan E. K."/>
            <person name="Thang M."/>
            <person name="Chan C."/>
        </authorList>
    </citation>
    <scope>NUCLEOTIDE SEQUENCE [LARGE SCALE GENOMIC DNA]</scope>
</reference>
<proteinExistence type="predicted"/>
<evidence type="ECO:0000313" key="1">
    <source>
        <dbReference type="EMBL" id="CAK0875857.1"/>
    </source>
</evidence>
<keyword evidence="2" id="KW-1185">Reference proteome</keyword>
<gene>
    <name evidence="1" type="ORF">PCOR1329_LOCUS60423</name>
</gene>
<evidence type="ECO:0000313" key="2">
    <source>
        <dbReference type="Proteomes" id="UP001189429"/>
    </source>
</evidence>
<dbReference type="EMBL" id="CAUYUJ010017567">
    <property type="protein sequence ID" value="CAK0875857.1"/>
    <property type="molecule type" value="Genomic_DNA"/>
</dbReference>